<protein>
    <submittedName>
        <fullName evidence="3">Uncharacterized protein</fullName>
    </submittedName>
</protein>
<keyword evidence="2" id="KW-1133">Transmembrane helix</keyword>
<gene>
    <name evidence="3" type="ORF">DEO72_LG8g34</name>
    <name evidence="4" type="ORF">DEO72_LG8g35</name>
    <name evidence="5" type="ORF">DEO72_LG8g36</name>
</gene>
<evidence type="ECO:0000313" key="4">
    <source>
        <dbReference type="EMBL" id="QCE02024.1"/>
    </source>
</evidence>
<name>A0A4D6MKX3_VIGUN</name>
<evidence type="ECO:0000256" key="1">
    <source>
        <dbReference type="SAM" id="Coils"/>
    </source>
</evidence>
<sequence length="83" mass="9084">MDKTTKCIIGGAALLNGLLIGYIQIKYHISVQVRGGSATTEIKEEAVVKKEAVENIKKEAEIEKDGVENIKKEAEIKKDGQDN</sequence>
<dbReference type="EMBL" id="CP039352">
    <property type="protein sequence ID" value="QCE02024.1"/>
    <property type="molecule type" value="Genomic_DNA"/>
</dbReference>
<dbReference type="EMBL" id="CP039352">
    <property type="protein sequence ID" value="QCE02025.1"/>
    <property type="molecule type" value="Genomic_DNA"/>
</dbReference>
<dbReference type="AlphaFoldDB" id="A0A4D6MKX3"/>
<dbReference type="Proteomes" id="UP000501690">
    <property type="component" value="Linkage Group LG8"/>
</dbReference>
<keyword evidence="2" id="KW-0812">Transmembrane</keyword>
<evidence type="ECO:0000313" key="5">
    <source>
        <dbReference type="EMBL" id="QCE02025.1"/>
    </source>
</evidence>
<reference evidence="3 6" key="1">
    <citation type="submission" date="2019-04" db="EMBL/GenBank/DDBJ databases">
        <title>An improved genome assembly and genetic linkage map for asparagus bean, Vigna unguiculata ssp. sesquipedialis.</title>
        <authorList>
            <person name="Xia Q."/>
            <person name="Zhang R."/>
            <person name="Dong Y."/>
        </authorList>
    </citation>
    <scope>NUCLEOTIDE SEQUENCE [LARGE SCALE GENOMIC DNA]</scope>
    <source>
        <tissue evidence="3">Leaf</tissue>
    </source>
</reference>
<feature type="transmembrane region" description="Helical" evidence="2">
    <location>
        <begin position="7"/>
        <end position="25"/>
    </location>
</feature>
<accession>A0A4D6MKX3</accession>
<keyword evidence="1" id="KW-0175">Coiled coil</keyword>
<keyword evidence="6" id="KW-1185">Reference proteome</keyword>
<evidence type="ECO:0000313" key="6">
    <source>
        <dbReference type="Proteomes" id="UP000501690"/>
    </source>
</evidence>
<evidence type="ECO:0000256" key="2">
    <source>
        <dbReference type="SAM" id="Phobius"/>
    </source>
</evidence>
<evidence type="ECO:0000313" key="3">
    <source>
        <dbReference type="EMBL" id="QCE02023.1"/>
    </source>
</evidence>
<proteinExistence type="predicted"/>
<dbReference type="EMBL" id="CP039352">
    <property type="protein sequence ID" value="QCE02023.1"/>
    <property type="molecule type" value="Genomic_DNA"/>
</dbReference>
<organism evidence="3 6">
    <name type="scientific">Vigna unguiculata</name>
    <name type="common">Cowpea</name>
    <dbReference type="NCBI Taxonomy" id="3917"/>
    <lineage>
        <taxon>Eukaryota</taxon>
        <taxon>Viridiplantae</taxon>
        <taxon>Streptophyta</taxon>
        <taxon>Embryophyta</taxon>
        <taxon>Tracheophyta</taxon>
        <taxon>Spermatophyta</taxon>
        <taxon>Magnoliopsida</taxon>
        <taxon>eudicotyledons</taxon>
        <taxon>Gunneridae</taxon>
        <taxon>Pentapetalae</taxon>
        <taxon>rosids</taxon>
        <taxon>fabids</taxon>
        <taxon>Fabales</taxon>
        <taxon>Fabaceae</taxon>
        <taxon>Papilionoideae</taxon>
        <taxon>50 kb inversion clade</taxon>
        <taxon>NPAAA clade</taxon>
        <taxon>indigoferoid/millettioid clade</taxon>
        <taxon>Phaseoleae</taxon>
        <taxon>Vigna</taxon>
    </lineage>
</organism>
<keyword evidence="2" id="KW-0472">Membrane</keyword>
<feature type="coiled-coil region" evidence="1">
    <location>
        <begin position="43"/>
        <end position="77"/>
    </location>
</feature>